<sequence length="152" mass="16414">MTYTFPIAASFPNTSLRREIDRLFVDTISGRAAAQWQPHVTAREDGQGYTFEADLPGVAPEKVEVLAEDGVLTLRGTRVLGSLAAGEKALLTEAPSGAFQRRFALPKQADLQAVEASYRFGVLTVRVAKVAPAQPRRVPVTVTPAAEYQSAE</sequence>
<dbReference type="Proteomes" id="UP000076404">
    <property type="component" value="Chromosome"/>
</dbReference>
<evidence type="ECO:0000313" key="4">
    <source>
        <dbReference type="EMBL" id="AMW05129.1"/>
    </source>
</evidence>
<dbReference type="InterPro" id="IPR008978">
    <property type="entry name" value="HSP20-like_chaperone"/>
</dbReference>
<dbReference type="SUPFAM" id="SSF49764">
    <property type="entry name" value="HSP20-like chaperones"/>
    <property type="match status" value="1"/>
</dbReference>
<dbReference type="InterPro" id="IPR031107">
    <property type="entry name" value="Small_HSP"/>
</dbReference>
<feature type="domain" description="SHSP" evidence="3">
    <location>
        <begin position="31"/>
        <end position="143"/>
    </location>
</feature>
<dbReference type="Pfam" id="PF00011">
    <property type="entry name" value="HSP20"/>
    <property type="match status" value="1"/>
</dbReference>
<dbReference type="RefSeq" id="WP_053334170.1">
    <property type="nucleotide sequence ID" value="NZ_CP011454.1"/>
</dbReference>
<evidence type="ECO:0000256" key="1">
    <source>
        <dbReference type="PROSITE-ProRule" id="PRU00285"/>
    </source>
</evidence>
<keyword evidence="5" id="KW-1185">Reference proteome</keyword>
<organism evidence="4 5">
    <name type="scientific">Gemmatimonas phototrophica</name>
    <dbReference type="NCBI Taxonomy" id="1379270"/>
    <lineage>
        <taxon>Bacteria</taxon>
        <taxon>Pseudomonadati</taxon>
        <taxon>Gemmatimonadota</taxon>
        <taxon>Gemmatimonadia</taxon>
        <taxon>Gemmatimonadales</taxon>
        <taxon>Gemmatimonadaceae</taxon>
        <taxon>Gemmatimonas</taxon>
    </lineage>
</organism>
<accession>A0A143BJD3</accession>
<protein>
    <recommendedName>
        <fullName evidence="3">SHSP domain-containing protein</fullName>
    </recommendedName>
</protein>
<evidence type="ECO:0000259" key="3">
    <source>
        <dbReference type="PROSITE" id="PS01031"/>
    </source>
</evidence>
<name>A0A143BJD3_9BACT</name>
<dbReference type="STRING" id="1379270.GEMMAAP_10475"/>
<evidence type="ECO:0000313" key="5">
    <source>
        <dbReference type="Proteomes" id="UP000076404"/>
    </source>
</evidence>
<comment type="similarity">
    <text evidence="1 2">Belongs to the small heat shock protein (HSP20) family.</text>
</comment>
<dbReference type="PANTHER" id="PTHR11527">
    <property type="entry name" value="HEAT-SHOCK PROTEIN 20 FAMILY MEMBER"/>
    <property type="match status" value="1"/>
</dbReference>
<dbReference type="KEGG" id="gph:GEMMAAP_10475"/>
<dbReference type="PROSITE" id="PS01031">
    <property type="entry name" value="SHSP"/>
    <property type="match status" value="1"/>
</dbReference>
<proteinExistence type="inferred from homology"/>
<dbReference type="eggNOG" id="COG0071">
    <property type="taxonomic scope" value="Bacteria"/>
</dbReference>
<reference evidence="4 5" key="1">
    <citation type="journal article" date="2014" name="Proc. Natl. Acad. Sci. U.S.A.">
        <title>Functional type 2 photosynthetic reaction centers found in the rare bacterial phylum Gemmatimonadetes.</title>
        <authorList>
            <person name="Zeng Y."/>
            <person name="Feng F."/>
            <person name="Medova H."/>
            <person name="Dean J."/>
            <person name="Koblizek M."/>
        </authorList>
    </citation>
    <scope>NUCLEOTIDE SEQUENCE [LARGE SCALE GENOMIC DNA]</scope>
    <source>
        <strain evidence="4 5">AP64</strain>
    </source>
</reference>
<dbReference type="AlphaFoldDB" id="A0A143BJD3"/>
<dbReference type="InterPro" id="IPR002068">
    <property type="entry name" value="A-crystallin/Hsp20_dom"/>
</dbReference>
<dbReference type="EMBL" id="CP011454">
    <property type="protein sequence ID" value="AMW05129.1"/>
    <property type="molecule type" value="Genomic_DNA"/>
</dbReference>
<gene>
    <name evidence="4" type="ORF">GEMMAAP_10475</name>
</gene>
<dbReference type="Gene3D" id="2.60.40.790">
    <property type="match status" value="1"/>
</dbReference>
<dbReference type="OrthoDB" id="9792695at2"/>
<reference evidence="4 5" key="2">
    <citation type="journal article" date="2016" name="Environ. Microbiol. Rep.">
        <title>Metagenomic evidence for the presence of phototrophic Gemmatimonadetes bacteria in diverse environments.</title>
        <authorList>
            <person name="Zeng Y."/>
            <person name="Baumbach J."/>
            <person name="Barbosa E.G."/>
            <person name="Azevedo V."/>
            <person name="Zhang C."/>
            <person name="Koblizek M."/>
        </authorList>
    </citation>
    <scope>NUCLEOTIDE SEQUENCE [LARGE SCALE GENOMIC DNA]</scope>
    <source>
        <strain evidence="4 5">AP64</strain>
    </source>
</reference>
<evidence type="ECO:0000256" key="2">
    <source>
        <dbReference type="RuleBase" id="RU003616"/>
    </source>
</evidence>
<dbReference type="CDD" id="cd06464">
    <property type="entry name" value="ACD_sHsps-like"/>
    <property type="match status" value="1"/>
</dbReference>